<dbReference type="OrthoDB" id="1439867at2"/>
<dbReference type="AlphaFoldDB" id="A0A2U0I1Y0"/>
<keyword evidence="1" id="KW-1133">Transmembrane helix</keyword>
<evidence type="ECO:0000313" key="3">
    <source>
        <dbReference type="Proteomes" id="UP000245962"/>
    </source>
</evidence>
<dbReference type="Pfam" id="PF19992">
    <property type="entry name" value="DUF6427"/>
    <property type="match status" value="1"/>
</dbReference>
<dbReference type="EMBL" id="QEHR01000004">
    <property type="protein sequence ID" value="PVW15121.1"/>
    <property type="molecule type" value="Genomic_DNA"/>
</dbReference>
<evidence type="ECO:0000256" key="1">
    <source>
        <dbReference type="SAM" id="Phobius"/>
    </source>
</evidence>
<feature type="transmembrane region" description="Helical" evidence="1">
    <location>
        <begin position="240"/>
        <end position="258"/>
    </location>
</feature>
<gene>
    <name evidence="2" type="ORF">DDV96_06855</name>
</gene>
<feature type="transmembrane region" description="Helical" evidence="1">
    <location>
        <begin position="160"/>
        <end position="182"/>
    </location>
</feature>
<name>A0A2U0I1Y0_9FLAO</name>
<accession>A0A2U0I1Y0</accession>
<keyword evidence="3" id="KW-1185">Reference proteome</keyword>
<feature type="transmembrane region" description="Helical" evidence="1">
    <location>
        <begin position="264"/>
        <end position="281"/>
    </location>
</feature>
<dbReference type="InterPro" id="IPR045625">
    <property type="entry name" value="DUF6427"/>
</dbReference>
<feature type="transmembrane region" description="Helical" evidence="1">
    <location>
        <begin position="12"/>
        <end position="31"/>
    </location>
</feature>
<feature type="transmembrane region" description="Helical" evidence="1">
    <location>
        <begin position="126"/>
        <end position="148"/>
    </location>
</feature>
<organism evidence="2 3">
    <name type="scientific">Marixanthomonas spongiae</name>
    <dbReference type="NCBI Taxonomy" id="2174845"/>
    <lineage>
        <taxon>Bacteria</taxon>
        <taxon>Pseudomonadati</taxon>
        <taxon>Bacteroidota</taxon>
        <taxon>Flavobacteriia</taxon>
        <taxon>Flavobacteriales</taxon>
        <taxon>Flavobacteriaceae</taxon>
        <taxon>Marixanthomonas</taxon>
    </lineage>
</organism>
<keyword evidence="1" id="KW-0812">Transmembrane</keyword>
<keyword evidence="1" id="KW-0472">Membrane</keyword>
<sequence>MLTSFFGKSKPINFVVFGAVIFLGYVFGALVRVENALGFSQLLVNLFFIGWSVFAIFLLDFIVRKNDLTYKNTYTVLLFTCFLITLPVIFLNRDILLANVFLLMAFRRLVSLSSEKNTERKILDASLWITVAALFYFWSLMFFVLLFFSILQKPETNHRLFIIPFIGFMAVFILAVSFHLLVDDSFLWIAEWIPTISLDFSAYNNIKILLPAAIMATFLIWSLPFRLLKIASLSKKEKPNAILLLITLAVCMAIALFSPEKTGAELFFIIAPLSVIVTNYIENVQEARFKEGLLWLVVLVPIVLLFI</sequence>
<feature type="transmembrane region" description="Helical" evidence="1">
    <location>
        <begin position="43"/>
        <end position="63"/>
    </location>
</feature>
<feature type="transmembrane region" description="Helical" evidence="1">
    <location>
        <begin position="75"/>
        <end position="106"/>
    </location>
</feature>
<feature type="transmembrane region" description="Helical" evidence="1">
    <location>
        <begin position="208"/>
        <end position="228"/>
    </location>
</feature>
<protein>
    <submittedName>
        <fullName evidence="2">Uncharacterized protein</fullName>
    </submittedName>
</protein>
<proteinExistence type="predicted"/>
<dbReference type="RefSeq" id="WP_133240823.1">
    <property type="nucleotide sequence ID" value="NZ_QEHR01000004.1"/>
</dbReference>
<evidence type="ECO:0000313" key="2">
    <source>
        <dbReference type="EMBL" id="PVW15121.1"/>
    </source>
</evidence>
<reference evidence="2 3" key="1">
    <citation type="submission" date="2018-04" db="EMBL/GenBank/DDBJ databases">
        <title>Marixanthomonas spongiae HN-E44 sp. nov., isolated from a marine sponge.</title>
        <authorList>
            <person name="Luo L."/>
            <person name="Zhuang L."/>
        </authorList>
    </citation>
    <scope>NUCLEOTIDE SEQUENCE [LARGE SCALE GENOMIC DNA]</scope>
    <source>
        <strain evidence="2 3">HN-E44</strain>
    </source>
</reference>
<comment type="caution">
    <text evidence="2">The sequence shown here is derived from an EMBL/GenBank/DDBJ whole genome shotgun (WGS) entry which is preliminary data.</text>
</comment>
<dbReference type="Proteomes" id="UP000245962">
    <property type="component" value="Unassembled WGS sequence"/>
</dbReference>